<protein>
    <submittedName>
        <fullName evidence="1">Putative secreted protein</fullName>
    </submittedName>
</protein>
<reference evidence="1" key="1">
    <citation type="submission" date="2018-01" db="EMBL/GenBank/DDBJ databases">
        <title>An insight into the sialome of Amazonian anophelines.</title>
        <authorList>
            <person name="Ribeiro J.M."/>
            <person name="Scarpassa V."/>
            <person name="Calvo E."/>
        </authorList>
    </citation>
    <scope>NUCLEOTIDE SEQUENCE</scope>
    <source>
        <tissue evidence="1">Salivary glands</tissue>
    </source>
</reference>
<sequence length="99" mass="11168">MVRLACLIAVVSLSEDHARTTYNTPIVRAKVCESTATPSIVVANAAPPVLFCFPFLCELVPCHARAPNENPLHRHGRYLLDIRHTCRGRWRVFAKQLIF</sequence>
<evidence type="ECO:0000313" key="1">
    <source>
        <dbReference type="EMBL" id="MBW46586.1"/>
    </source>
</evidence>
<dbReference type="EMBL" id="GGFK01013265">
    <property type="protein sequence ID" value="MBW46586.1"/>
    <property type="molecule type" value="Transcribed_RNA"/>
</dbReference>
<name>A0A2M4B0L9_9DIPT</name>
<proteinExistence type="predicted"/>
<dbReference type="AlphaFoldDB" id="A0A2M4B0L9"/>
<accession>A0A2M4B0L9</accession>
<organism evidence="1">
    <name type="scientific">Anopheles triannulatus</name>
    <dbReference type="NCBI Taxonomy" id="58253"/>
    <lineage>
        <taxon>Eukaryota</taxon>
        <taxon>Metazoa</taxon>
        <taxon>Ecdysozoa</taxon>
        <taxon>Arthropoda</taxon>
        <taxon>Hexapoda</taxon>
        <taxon>Insecta</taxon>
        <taxon>Pterygota</taxon>
        <taxon>Neoptera</taxon>
        <taxon>Endopterygota</taxon>
        <taxon>Diptera</taxon>
        <taxon>Nematocera</taxon>
        <taxon>Culicoidea</taxon>
        <taxon>Culicidae</taxon>
        <taxon>Anophelinae</taxon>
        <taxon>Anopheles</taxon>
    </lineage>
</organism>